<evidence type="ECO:0000256" key="2">
    <source>
        <dbReference type="ARBA" id="ARBA00012682"/>
    </source>
</evidence>
<dbReference type="EMBL" id="CP029494">
    <property type="protein sequence ID" value="AWN22543.1"/>
    <property type="molecule type" value="Genomic_DNA"/>
</dbReference>
<dbReference type="Proteomes" id="UP000245368">
    <property type="component" value="Chromosome"/>
</dbReference>
<name>A0A2Z3JBM6_9DEIO</name>
<organism evidence="13 14">
    <name type="scientific">Deinococcus irradiatisoli</name>
    <dbReference type="NCBI Taxonomy" id="2202254"/>
    <lineage>
        <taxon>Bacteria</taxon>
        <taxon>Thermotogati</taxon>
        <taxon>Deinococcota</taxon>
        <taxon>Deinococci</taxon>
        <taxon>Deinococcales</taxon>
        <taxon>Deinococcaceae</taxon>
        <taxon>Deinococcus</taxon>
    </lineage>
</organism>
<feature type="domain" description="Superoxide dismutase copper/zinc binding" evidence="12">
    <location>
        <begin position="48"/>
        <end position="187"/>
    </location>
</feature>
<keyword evidence="8" id="KW-0472">Membrane</keyword>
<dbReference type="Pfam" id="PF00080">
    <property type="entry name" value="Sod_Cu"/>
    <property type="match status" value="1"/>
</dbReference>
<dbReference type="OrthoDB" id="9792957at2"/>
<evidence type="ECO:0000256" key="3">
    <source>
        <dbReference type="ARBA" id="ARBA00020928"/>
    </source>
</evidence>
<protein>
    <recommendedName>
        <fullName evidence="3">Superoxide dismutase [Cu-Zn]</fullName>
        <ecNumber evidence="2">1.15.1.1</ecNumber>
    </recommendedName>
</protein>
<dbReference type="InterPro" id="IPR001424">
    <property type="entry name" value="SOD_Cu_Zn_dom"/>
</dbReference>
<dbReference type="SUPFAM" id="SSF63829">
    <property type="entry name" value="Calcium-dependent phosphotriesterase"/>
    <property type="match status" value="1"/>
</dbReference>
<keyword evidence="7" id="KW-0560">Oxidoreductase</keyword>
<dbReference type="SUPFAM" id="SSF49329">
    <property type="entry name" value="Cu,Zn superoxide dismutase-like"/>
    <property type="match status" value="1"/>
</dbReference>
<dbReference type="CDD" id="cd00305">
    <property type="entry name" value="Cu-Zn_Superoxide_Dismutase"/>
    <property type="match status" value="1"/>
</dbReference>
<evidence type="ECO:0000256" key="5">
    <source>
        <dbReference type="ARBA" id="ARBA00022723"/>
    </source>
</evidence>
<feature type="chain" id="PRO_5016284260" description="Superoxide dismutase [Cu-Zn]" evidence="11">
    <location>
        <begin position="23"/>
        <end position="475"/>
    </location>
</feature>
<dbReference type="GO" id="GO:0004784">
    <property type="term" value="F:superoxide dismutase activity"/>
    <property type="evidence" value="ECO:0007669"/>
    <property type="project" value="UniProtKB-EC"/>
</dbReference>
<accession>A0A2Z3JBM6</accession>
<reference evidence="13 14" key="1">
    <citation type="submission" date="2018-05" db="EMBL/GenBank/DDBJ databases">
        <title>Complete Genome Sequence of Deinococcus sp. strain 17bor-2.</title>
        <authorList>
            <person name="Srinivasan S."/>
        </authorList>
    </citation>
    <scope>NUCLEOTIDE SEQUENCE [LARGE SCALE GENOMIC DNA]</scope>
    <source>
        <strain evidence="13 14">17bor-2</strain>
    </source>
</reference>
<evidence type="ECO:0000256" key="11">
    <source>
        <dbReference type="SAM" id="SignalP"/>
    </source>
</evidence>
<evidence type="ECO:0000256" key="4">
    <source>
        <dbReference type="ARBA" id="ARBA00022475"/>
    </source>
</evidence>
<keyword evidence="6" id="KW-0862">Zinc</keyword>
<evidence type="ECO:0000256" key="6">
    <source>
        <dbReference type="ARBA" id="ARBA00022833"/>
    </source>
</evidence>
<keyword evidence="11" id="KW-0732">Signal</keyword>
<dbReference type="AlphaFoldDB" id="A0A2Z3JBM6"/>
<dbReference type="InterPro" id="IPR036423">
    <property type="entry name" value="SOD-like_Cu/Zn_dom_sf"/>
</dbReference>
<dbReference type="GO" id="GO:0005507">
    <property type="term" value="F:copper ion binding"/>
    <property type="evidence" value="ECO:0007669"/>
    <property type="project" value="InterPro"/>
</dbReference>
<dbReference type="KEGG" id="dez:DKM44_04265"/>
<feature type="signal peptide" evidence="11">
    <location>
        <begin position="1"/>
        <end position="22"/>
    </location>
</feature>
<evidence type="ECO:0000313" key="13">
    <source>
        <dbReference type="EMBL" id="AWN22543.1"/>
    </source>
</evidence>
<dbReference type="RefSeq" id="WP_109825708.1">
    <property type="nucleotide sequence ID" value="NZ_CP029494.1"/>
</dbReference>
<evidence type="ECO:0000256" key="1">
    <source>
        <dbReference type="ARBA" id="ARBA00010457"/>
    </source>
</evidence>
<evidence type="ECO:0000256" key="8">
    <source>
        <dbReference type="ARBA" id="ARBA00023136"/>
    </source>
</evidence>
<evidence type="ECO:0000313" key="14">
    <source>
        <dbReference type="Proteomes" id="UP000245368"/>
    </source>
</evidence>
<evidence type="ECO:0000256" key="7">
    <source>
        <dbReference type="ARBA" id="ARBA00023002"/>
    </source>
</evidence>
<keyword evidence="14" id="KW-1185">Reference proteome</keyword>
<comment type="catalytic activity">
    <reaction evidence="10">
        <text>2 superoxide + 2 H(+) = H2O2 + O2</text>
        <dbReference type="Rhea" id="RHEA:20696"/>
        <dbReference type="ChEBI" id="CHEBI:15378"/>
        <dbReference type="ChEBI" id="CHEBI:15379"/>
        <dbReference type="ChEBI" id="CHEBI:16240"/>
        <dbReference type="ChEBI" id="CHEBI:18421"/>
        <dbReference type="EC" id="1.15.1.1"/>
    </reaction>
</comment>
<evidence type="ECO:0000256" key="9">
    <source>
        <dbReference type="ARBA" id="ARBA00024900"/>
    </source>
</evidence>
<evidence type="ECO:0000259" key="12">
    <source>
        <dbReference type="Pfam" id="PF00080"/>
    </source>
</evidence>
<comment type="function">
    <text evidence="9">Destroys radicals which are normally produced within the cells and which are toxic to biological systems. May play a role in favoring mycobacterial survival in phagocytes.</text>
</comment>
<comment type="similarity">
    <text evidence="1">Belongs to the Cu-Zn superoxide dismutase family.</text>
</comment>
<gene>
    <name evidence="13" type="ORF">DKM44_04265</name>
</gene>
<proteinExistence type="inferred from homology"/>
<dbReference type="Gene3D" id="2.120.10.30">
    <property type="entry name" value="TolB, C-terminal domain"/>
    <property type="match status" value="1"/>
</dbReference>
<evidence type="ECO:0000256" key="10">
    <source>
        <dbReference type="ARBA" id="ARBA00049204"/>
    </source>
</evidence>
<dbReference type="PANTHER" id="PTHR10003">
    <property type="entry name" value="SUPEROXIDE DISMUTASE CU-ZN -RELATED"/>
    <property type="match status" value="1"/>
</dbReference>
<keyword evidence="4" id="KW-1003">Cell membrane</keyword>
<dbReference type="EC" id="1.15.1.1" evidence="2"/>
<keyword evidence="5" id="KW-0479">Metal-binding</keyword>
<dbReference type="FunFam" id="2.60.40.200:FF:000012">
    <property type="entry name" value="Superoxide dismutase [Cu-Zn]"/>
    <property type="match status" value="1"/>
</dbReference>
<dbReference type="InterPro" id="IPR011042">
    <property type="entry name" value="6-blade_b-propeller_TolB-like"/>
</dbReference>
<dbReference type="InterPro" id="IPR024134">
    <property type="entry name" value="SOD_Cu/Zn_/chaperone"/>
</dbReference>
<dbReference type="Gene3D" id="2.60.40.200">
    <property type="entry name" value="Superoxide dismutase, copper/zinc binding domain"/>
    <property type="match status" value="1"/>
</dbReference>
<sequence>MNRLILSGVLLLGLASAGGAGPAPMAMTPASTPLRAEAALRDAAGQVLGRASFEQVDQGVRISLTVSGLTPGQHGLHIHEYGRCTPGVDPAVNAVVPFGGAGGHFDPGMSRNHATPQTDDNLGHGGDLPMVVVGADGNGSVSFVTQKVSLSGLTGVLNRSIVIHAKPDDYKTNPSGLSGARERCGVIQRLNFAARDYPLPGAQDFPEGVTYDARRGLIFTGSAATGDIYAVEASTGQTRLFSKGGALGRASALGLKLDSQDRLWVAGGASGAVSLLSPDGAPVATLMTPPSPDPYLNDLTITPDGSVYVTDSTRPMLWRVVPRSGQVPSTIEPWLDLGKTPIKYGPGINLNGIVATPDGRYLLTIQLNTGELWRIDTRSKAVHKVMGGLEHGDGLLLDGLTLYVARNADQVIAKVALSADYGRGQRMREEPVQGLRYPSTLTMIGSDLVSTQSQIDKLTGGTPETPFKLTRFGKF</sequence>